<dbReference type="OrthoDB" id="6537357at2"/>
<dbReference type="RefSeq" id="WP_136574715.1">
    <property type="nucleotide sequence ID" value="NZ_STFG01000027.1"/>
</dbReference>
<sequence>MPLAGNALVAIWNDILPESRDDFFEWHPREHMVERLGIQGFLRGRRYIALDDSVEFLTLYEVSAPEVLASQAYLARVTNPTPWSSRVLPAFRNNARGACKLLFSQGHAMGGFVATLRLEAEPGKADAFDRAIVEQVLPGLLEQPHLCGVHYVVNDESLTSGNSGNQRGRVITLPERIVLIEGISAAALTTLLSSRLAAQTWPPLGAKTTVQTGLYQLEYSIQNLATGT</sequence>
<evidence type="ECO:0000313" key="1">
    <source>
        <dbReference type="EMBL" id="THT97576.1"/>
    </source>
</evidence>
<dbReference type="AlphaFoldDB" id="A0A4S8ESY4"/>
<evidence type="ECO:0000313" key="2">
    <source>
        <dbReference type="Proteomes" id="UP000308917"/>
    </source>
</evidence>
<protein>
    <submittedName>
        <fullName evidence="1">Uncharacterized protein</fullName>
    </submittedName>
</protein>
<dbReference type="Proteomes" id="UP000308917">
    <property type="component" value="Unassembled WGS sequence"/>
</dbReference>
<comment type="caution">
    <text evidence="1">The sequence shown here is derived from an EMBL/GenBank/DDBJ whole genome shotgun (WGS) entry which is preliminary data.</text>
</comment>
<organism evidence="1 2">
    <name type="scientific">Lampropedia puyangensis</name>
    <dbReference type="NCBI Taxonomy" id="1330072"/>
    <lineage>
        <taxon>Bacteria</taxon>
        <taxon>Pseudomonadati</taxon>
        <taxon>Pseudomonadota</taxon>
        <taxon>Betaproteobacteria</taxon>
        <taxon>Burkholderiales</taxon>
        <taxon>Comamonadaceae</taxon>
        <taxon>Lampropedia</taxon>
    </lineage>
</organism>
<reference evidence="1 2" key="1">
    <citation type="journal article" date="2015" name="Antonie Van Leeuwenhoek">
        <title>Lampropedia puyangensis sp. nov., isolated from symptomatic bark of Populus ? euramericana canker and emended description of Lampropedia hyalina (Ehrenberg 1832) Lee et al. 2004.</title>
        <authorList>
            <person name="Li Y."/>
            <person name="Wang T."/>
            <person name="Piao C.G."/>
            <person name="Wang L.F."/>
            <person name="Tian G.Z."/>
            <person name="Zhu T.H."/>
            <person name="Guo M.W."/>
        </authorList>
    </citation>
    <scope>NUCLEOTIDE SEQUENCE [LARGE SCALE GENOMIC DNA]</scope>
    <source>
        <strain evidence="1 2">2-bin</strain>
    </source>
</reference>
<accession>A0A4S8ESY4</accession>
<proteinExistence type="predicted"/>
<gene>
    <name evidence="1" type="ORF">E9531_15675</name>
</gene>
<dbReference type="EMBL" id="STFG01000027">
    <property type="protein sequence ID" value="THT97576.1"/>
    <property type="molecule type" value="Genomic_DNA"/>
</dbReference>
<keyword evidence="2" id="KW-1185">Reference proteome</keyword>
<name>A0A4S8ESY4_9BURK</name>